<dbReference type="PANTHER" id="PTHR11735">
    <property type="entry name" value="TRNA N6-ADENOSINE THREONYLCARBAMOYLTRANSFERASE"/>
    <property type="match status" value="1"/>
</dbReference>
<feature type="domain" description="Gcp-like" evidence="8">
    <location>
        <begin position="24"/>
        <end position="300"/>
    </location>
</feature>
<keyword evidence="2 7" id="KW-0819">tRNA processing</keyword>
<feature type="binding site" evidence="7">
    <location>
        <position position="294"/>
    </location>
    <ligand>
        <name>Fe cation</name>
        <dbReference type="ChEBI" id="CHEBI:24875"/>
    </ligand>
</feature>
<keyword evidence="10" id="KW-1185">Reference proteome</keyword>
<reference evidence="9" key="1">
    <citation type="submission" date="2021-11" db="EMBL/GenBank/DDBJ databases">
        <title>The first genome sequence of unculturable Mycoplasma faucium obtained by de novo assembly of metagenomic reads.</title>
        <authorList>
            <person name="Sabat A.J."/>
            <person name="Bathoorn E."/>
            <person name="Akkerboom V."/>
            <person name="Friedrich A.W."/>
        </authorList>
    </citation>
    <scope>NUCLEOTIDE SEQUENCE [LARGE SCALE GENOMIC DNA]</scope>
    <source>
        <strain evidence="9">UMCG-MFM1</strain>
    </source>
</reference>
<dbReference type="RefSeq" id="WP_405311901.1">
    <property type="nucleotide sequence ID" value="NZ_CP088155.1"/>
</dbReference>
<dbReference type="InterPro" id="IPR017861">
    <property type="entry name" value="KAE1/TsaD"/>
</dbReference>
<feature type="binding site" evidence="7">
    <location>
        <position position="112"/>
    </location>
    <ligand>
        <name>Fe cation</name>
        <dbReference type="ChEBI" id="CHEBI:24875"/>
    </ligand>
</feature>
<comment type="subcellular location">
    <subcellularLocation>
        <location evidence="7">Cytoplasm</location>
    </subcellularLocation>
</comment>
<proteinExistence type="inferred from homology"/>
<organism evidence="9 10">
    <name type="scientific">Metamycoplasma faucium</name>
    <dbReference type="NCBI Taxonomy" id="56142"/>
    <lineage>
        <taxon>Bacteria</taxon>
        <taxon>Bacillati</taxon>
        <taxon>Mycoplasmatota</taxon>
        <taxon>Mycoplasmoidales</taxon>
        <taxon>Metamycoplasmataceae</taxon>
        <taxon>Metamycoplasma</taxon>
    </lineage>
</organism>
<keyword evidence="7" id="KW-0963">Cytoplasm</keyword>
<comment type="similarity">
    <text evidence="7">Belongs to the KAE1 / TsaD family.</text>
</comment>
<dbReference type="GO" id="GO:0061711">
    <property type="term" value="F:tRNA N(6)-L-threonylcarbamoyladenine synthase activity"/>
    <property type="evidence" value="ECO:0007669"/>
    <property type="project" value="UniProtKB-EC"/>
</dbReference>
<dbReference type="PRINTS" id="PR00789">
    <property type="entry name" value="OSIALOPTASE"/>
</dbReference>
<evidence type="ECO:0000259" key="8">
    <source>
        <dbReference type="Pfam" id="PF00814"/>
    </source>
</evidence>
<dbReference type="Proteomes" id="UP001622612">
    <property type="component" value="Chromosome"/>
</dbReference>
<dbReference type="Pfam" id="PF00814">
    <property type="entry name" value="TsaD"/>
    <property type="match status" value="1"/>
</dbReference>
<evidence type="ECO:0000256" key="5">
    <source>
        <dbReference type="ARBA" id="ARBA00023315"/>
    </source>
</evidence>
<accession>A0ABZ2TLW2</accession>
<dbReference type="EC" id="2.3.1.234" evidence="7"/>
<evidence type="ECO:0000256" key="2">
    <source>
        <dbReference type="ARBA" id="ARBA00022694"/>
    </source>
</evidence>
<comment type="function">
    <text evidence="7">Required for the formation of a threonylcarbamoyl group on adenosine at position 37 (t(6)A37) in tRNAs that read codons beginning with adenine. Is involved in the transfer of the threonylcarbamoyl moiety of threonylcarbamoyl-AMP (TC-AMP) to the N6 group of A37, together with TsaE and TsaB. TsaD likely plays a direct catalytic role in this reaction.</text>
</comment>
<comment type="catalytic activity">
    <reaction evidence="6 7">
        <text>L-threonylcarbamoyladenylate + adenosine(37) in tRNA = N(6)-L-threonylcarbamoyladenosine(37) in tRNA + AMP + H(+)</text>
        <dbReference type="Rhea" id="RHEA:37059"/>
        <dbReference type="Rhea" id="RHEA-COMP:10162"/>
        <dbReference type="Rhea" id="RHEA-COMP:10163"/>
        <dbReference type="ChEBI" id="CHEBI:15378"/>
        <dbReference type="ChEBI" id="CHEBI:73682"/>
        <dbReference type="ChEBI" id="CHEBI:74411"/>
        <dbReference type="ChEBI" id="CHEBI:74418"/>
        <dbReference type="ChEBI" id="CHEBI:456215"/>
        <dbReference type="EC" id="2.3.1.234"/>
    </reaction>
</comment>
<dbReference type="InterPro" id="IPR022450">
    <property type="entry name" value="TsaD"/>
</dbReference>
<feature type="binding site" evidence="7">
    <location>
        <position position="163"/>
    </location>
    <ligand>
        <name>substrate</name>
    </ligand>
</feature>
<dbReference type="Gene3D" id="3.30.420.40">
    <property type="match status" value="2"/>
</dbReference>
<feature type="binding site" evidence="7">
    <location>
        <position position="270"/>
    </location>
    <ligand>
        <name>substrate</name>
    </ligand>
</feature>
<evidence type="ECO:0000256" key="6">
    <source>
        <dbReference type="ARBA" id="ARBA00048117"/>
    </source>
</evidence>
<feature type="binding site" evidence="7">
    <location>
        <begin position="130"/>
        <end position="134"/>
    </location>
    <ligand>
        <name>substrate</name>
    </ligand>
</feature>
<evidence type="ECO:0000313" key="10">
    <source>
        <dbReference type="Proteomes" id="UP001622612"/>
    </source>
</evidence>
<dbReference type="HAMAP" id="MF_01445">
    <property type="entry name" value="TsaD"/>
    <property type="match status" value="1"/>
</dbReference>
<feature type="binding site" evidence="7">
    <location>
        <position position="108"/>
    </location>
    <ligand>
        <name>Fe cation</name>
        <dbReference type="ChEBI" id="CHEBI:24875"/>
    </ligand>
</feature>
<keyword evidence="3 7" id="KW-0479">Metal-binding</keyword>
<dbReference type="SUPFAM" id="SSF53067">
    <property type="entry name" value="Actin-like ATPase domain"/>
    <property type="match status" value="1"/>
</dbReference>
<keyword evidence="5 7" id="KW-0012">Acyltransferase</keyword>
<name>A0ABZ2TLW2_9BACT</name>
<dbReference type="InterPro" id="IPR000905">
    <property type="entry name" value="Gcp-like_dom"/>
</dbReference>
<dbReference type="InterPro" id="IPR043129">
    <property type="entry name" value="ATPase_NBD"/>
</dbReference>
<evidence type="ECO:0000256" key="4">
    <source>
        <dbReference type="ARBA" id="ARBA00023004"/>
    </source>
</evidence>
<evidence type="ECO:0000256" key="1">
    <source>
        <dbReference type="ARBA" id="ARBA00022679"/>
    </source>
</evidence>
<comment type="cofactor">
    <cofactor evidence="7">
        <name>Fe(2+)</name>
        <dbReference type="ChEBI" id="CHEBI:29033"/>
    </cofactor>
    <text evidence="7">Binds 1 Fe(2+) ion per subunit.</text>
</comment>
<keyword evidence="1 7" id="KW-0808">Transferase</keyword>
<evidence type="ECO:0000256" key="3">
    <source>
        <dbReference type="ARBA" id="ARBA00022723"/>
    </source>
</evidence>
<dbReference type="NCBIfam" id="TIGR03723">
    <property type="entry name" value="T6A_TsaD_YgjD"/>
    <property type="match status" value="1"/>
</dbReference>
<sequence length="310" mass="35385">MLIFSIESSHDDTSFAICKNKSVLWMKTISQIEVHKKYGGTVPEIASRLHSKNIAILIEEIKTEIDFNKIDLIAYTKEPGLIGSLHIGYIVANTISILFNKPIIGLNHLEGHFYSAFIDKEVMYPALGLIASGGHTQLVLYKSKNDYQLIGETQDDAIGEAYDKVARKLKIGFPGGPIIDEYWKKFHKIYLKNYSIPETNKKYDFSLSGLKTNIINLINNDENRKRKVDTEKYATEFQNTIIKYLYKKMKIAIEEFHPNCIVLSGGVSANYGIRNMFLKLHKNVFLPDLKYTTDNAGMIGRLAYEKERDE</sequence>
<feature type="binding site" evidence="7">
    <location>
        <position position="176"/>
    </location>
    <ligand>
        <name>substrate</name>
    </ligand>
</feature>
<protein>
    <recommendedName>
        <fullName evidence="7">tRNA N6-adenosine threonylcarbamoyltransferase</fullName>
        <ecNumber evidence="7">2.3.1.234</ecNumber>
    </recommendedName>
    <alternativeName>
        <fullName evidence="7">N6-L-threonylcarbamoyladenine synthase</fullName>
        <shortName evidence="7">t(6)A synthase</shortName>
    </alternativeName>
    <alternativeName>
        <fullName evidence="7">t(6)A37 threonylcarbamoyladenosine biosynthesis protein TsaD</fullName>
    </alternativeName>
    <alternativeName>
        <fullName evidence="7">tRNA threonylcarbamoyladenosine biosynthesis protein TsaD</fullName>
    </alternativeName>
</protein>
<evidence type="ECO:0000256" key="7">
    <source>
        <dbReference type="HAMAP-Rule" id="MF_01445"/>
    </source>
</evidence>
<dbReference type="PANTHER" id="PTHR11735:SF6">
    <property type="entry name" value="TRNA N6-ADENOSINE THREONYLCARBAMOYLTRANSFERASE, MITOCHONDRIAL"/>
    <property type="match status" value="1"/>
</dbReference>
<dbReference type="NCBIfam" id="TIGR00329">
    <property type="entry name" value="gcp_kae1"/>
    <property type="match status" value="1"/>
</dbReference>
<gene>
    <name evidence="7 9" type="primary">tsaD</name>
    <name evidence="9" type="ORF">LQ356_00930</name>
</gene>
<feature type="binding site" evidence="7">
    <location>
        <position position="180"/>
    </location>
    <ligand>
        <name>substrate</name>
    </ligand>
</feature>
<evidence type="ECO:0000313" key="9">
    <source>
        <dbReference type="EMBL" id="WYM97449.1"/>
    </source>
</evidence>
<dbReference type="EMBL" id="CP088155">
    <property type="protein sequence ID" value="WYM97449.1"/>
    <property type="molecule type" value="Genomic_DNA"/>
</dbReference>
<keyword evidence="4 7" id="KW-0408">Iron</keyword>